<dbReference type="SUPFAM" id="SSF55874">
    <property type="entry name" value="ATPase domain of HSP90 chaperone/DNA topoisomerase II/histidine kinase"/>
    <property type="match status" value="1"/>
</dbReference>
<dbReference type="Proteomes" id="UP000004688">
    <property type="component" value="Chromosome"/>
</dbReference>
<dbReference type="Gene3D" id="3.30.565.10">
    <property type="entry name" value="Histidine kinase-like ATPase, C-terminal domain"/>
    <property type="match status" value="1"/>
</dbReference>
<dbReference type="Pfam" id="PF13581">
    <property type="entry name" value="HATPase_c_2"/>
    <property type="match status" value="1"/>
</dbReference>
<dbReference type="KEGG" id="oar:OA238_c45950"/>
<reference evidence="2 3" key="1">
    <citation type="journal article" date="2013" name="PLoS ONE">
        <title>Poles Apart: Arctic and Antarctic Octadecabacter strains Share High Genome Plasticity and a New Type of Xanthorhodopsin.</title>
        <authorList>
            <person name="Vollmers J."/>
            <person name="Voget S."/>
            <person name="Dietrich S."/>
            <person name="Gollnow K."/>
            <person name="Smits M."/>
            <person name="Meyer K."/>
            <person name="Brinkhoff T."/>
            <person name="Simon M."/>
            <person name="Daniel R."/>
        </authorList>
    </citation>
    <scope>NUCLEOTIDE SEQUENCE [LARGE SCALE GENOMIC DNA]</scope>
    <source>
        <strain evidence="2 3">238</strain>
    </source>
</reference>
<evidence type="ECO:0000259" key="1">
    <source>
        <dbReference type="Pfam" id="PF13581"/>
    </source>
</evidence>
<proteinExistence type="predicted"/>
<dbReference type="OrthoDB" id="7507932at2"/>
<feature type="domain" description="Histidine kinase/HSP90-like ATPase" evidence="1">
    <location>
        <begin position="3"/>
        <end position="121"/>
    </location>
</feature>
<dbReference type="InterPro" id="IPR036890">
    <property type="entry name" value="HATPase_C_sf"/>
</dbReference>
<dbReference type="eggNOG" id="COG2172">
    <property type="taxonomic scope" value="Bacteria"/>
</dbReference>
<evidence type="ECO:0000313" key="2">
    <source>
        <dbReference type="EMBL" id="AGI74454.1"/>
    </source>
</evidence>
<gene>
    <name evidence="2" type="ORF">OA238_c45950</name>
</gene>
<dbReference type="InterPro" id="IPR003594">
    <property type="entry name" value="HATPase_dom"/>
</dbReference>
<dbReference type="CDD" id="cd16936">
    <property type="entry name" value="HATPase_RsbW-like"/>
    <property type="match status" value="1"/>
</dbReference>
<protein>
    <recommendedName>
        <fullName evidence="1">Histidine kinase/HSP90-like ATPase domain-containing protein</fullName>
    </recommendedName>
</protein>
<accession>M9RPG0</accession>
<dbReference type="HOGENOM" id="CLU_1925434_0_0_5"/>
<sequence length="131" mass="14410">MKNDIEDVDQMVMSLKSVVKDILDSTTMFRFEICLSETLTNSVKHADTHDKEMPIEVTLIETASALVVDVFDPVGAGFFDLRDHAKDLDSIDLMAESGRGLGLIVQCADAVTYGALKGRNRLALDFLKTVT</sequence>
<keyword evidence="3" id="KW-1185">Reference proteome</keyword>
<dbReference type="EMBL" id="CP003742">
    <property type="protein sequence ID" value="AGI74454.1"/>
    <property type="molecule type" value="Genomic_DNA"/>
</dbReference>
<dbReference type="STRING" id="391616.OA238_c45950"/>
<name>M9RPG0_9RHOB</name>
<evidence type="ECO:0000313" key="3">
    <source>
        <dbReference type="Proteomes" id="UP000004688"/>
    </source>
</evidence>
<dbReference type="AlphaFoldDB" id="M9RPG0"/>
<organism evidence="2 3">
    <name type="scientific">Octadecabacter arcticus 238</name>
    <dbReference type="NCBI Taxonomy" id="391616"/>
    <lineage>
        <taxon>Bacteria</taxon>
        <taxon>Pseudomonadati</taxon>
        <taxon>Pseudomonadota</taxon>
        <taxon>Alphaproteobacteria</taxon>
        <taxon>Rhodobacterales</taxon>
        <taxon>Roseobacteraceae</taxon>
        <taxon>Octadecabacter</taxon>
    </lineage>
</organism>